<dbReference type="Proteomes" id="UP000183900">
    <property type="component" value="Unassembled WGS sequence"/>
</dbReference>
<dbReference type="AlphaFoldDB" id="A0A0K6I3V7"/>
<dbReference type="RefSeq" id="WP_055456132.1">
    <property type="nucleotide sequence ID" value="NZ_CYHE01000008.1"/>
</dbReference>
<evidence type="ECO:0000313" key="2">
    <source>
        <dbReference type="EMBL" id="CUA97815.1"/>
    </source>
</evidence>
<reference evidence="3" key="1">
    <citation type="submission" date="2015-08" db="EMBL/GenBank/DDBJ databases">
        <authorList>
            <person name="Varghese N."/>
        </authorList>
    </citation>
    <scope>NUCLEOTIDE SEQUENCE [LARGE SCALE GENOMIC DNA]</scope>
    <source>
        <strain evidence="3">DSM 23407</strain>
    </source>
</reference>
<feature type="chain" id="PRO_5005505138" evidence="1">
    <location>
        <begin position="20"/>
        <end position="171"/>
    </location>
</feature>
<dbReference type="OrthoDB" id="7916410at2"/>
<keyword evidence="3" id="KW-1185">Reference proteome</keyword>
<dbReference type="EMBL" id="CYHE01000008">
    <property type="protein sequence ID" value="CUA97815.1"/>
    <property type="molecule type" value="Genomic_DNA"/>
</dbReference>
<sequence>MLKTAVFTIGLVLPGAVLAADATAPVREIMKLTEANWSESGAEYQDIFDASRLKVLFSSDFAARYEKAMQGEYARESGSPFDYDVIVNGQDGCPLKNITITAAPPQGAVTDVKARFQAVTCFGQEAEYQVYNETLFKVIVENGKPVVDDIVLSMDGTPFSIKAELGAAAGQ</sequence>
<accession>A0A0K6I3V7</accession>
<protein>
    <submittedName>
        <fullName evidence="2">Uncharacterized protein</fullName>
    </submittedName>
</protein>
<name>A0A0K6I3V7_9HYPH</name>
<organism evidence="2 3">
    <name type="scientific">Pannonibacter indicus</name>
    <dbReference type="NCBI Taxonomy" id="466044"/>
    <lineage>
        <taxon>Bacteria</taxon>
        <taxon>Pseudomonadati</taxon>
        <taxon>Pseudomonadota</taxon>
        <taxon>Alphaproteobacteria</taxon>
        <taxon>Hyphomicrobiales</taxon>
        <taxon>Stappiaceae</taxon>
        <taxon>Pannonibacter</taxon>
    </lineage>
</organism>
<evidence type="ECO:0000256" key="1">
    <source>
        <dbReference type="SAM" id="SignalP"/>
    </source>
</evidence>
<evidence type="ECO:0000313" key="3">
    <source>
        <dbReference type="Proteomes" id="UP000183900"/>
    </source>
</evidence>
<feature type="signal peptide" evidence="1">
    <location>
        <begin position="1"/>
        <end position="19"/>
    </location>
</feature>
<gene>
    <name evidence="2" type="ORF">Ga0061067_10899</name>
</gene>
<keyword evidence="1" id="KW-0732">Signal</keyword>
<proteinExistence type="predicted"/>